<dbReference type="EMBL" id="MAYM02001057">
    <property type="protein sequence ID" value="RLN27190.1"/>
    <property type="molecule type" value="Genomic_DNA"/>
</dbReference>
<dbReference type="PANTHER" id="PTHR22895:SF0">
    <property type="entry name" value="ARMADILLO REPEAT-CONTAINING PROTEIN 6"/>
    <property type="match status" value="1"/>
</dbReference>
<dbReference type="EMBL" id="MBDN02000027">
    <property type="protein sequence ID" value="RLN83803.1"/>
    <property type="molecule type" value="Genomic_DNA"/>
</dbReference>
<feature type="region of interest" description="Disordered" evidence="2">
    <location>
        <begin position="1"/>
        <end position="49"/>
    </location>
</feature>
<comment type="caution">
    <text evidence="3">The sequence shown here is derived from an EMBL/GenBank/DDBJ whole genome shotgun (WGS) entry which is preliminary data.</text>
</comment>
<evidence type="ECO:0000256" key="1">
    <source>
        <dbReference type="ARBA" id="ARBA00022737"/>
    </source>
</evidence>
<evidence type="ECO:0000313" key="3">
    <source>
        <dbReference type="EMBL" id="RLN27190.1"/>
    </source>
</evidence>
<dbReference type="PANTHER" id="PTHR22895">
    <property type="entry name" value="ARMADILLO REPEAT-CONTAINING PROTEIN 6"/>
    <property type="match status" value="1"/>
</dbReference>
<name>A0A3R7IKQ5_9STRA</name>
<dbReference type="Proteomes" id="UP000285883">
    <property type="component" value="Unassembled WGS sequence"/>
</dbReference>
<keyword evidence="1" id="KW-0677">Repeat</keyword>
<evidence type="ECO:0000313" key="5">
    <source>
        <dbReference type="Proteomes" id="UP000285624"/>
    </source>
</evidence>
<evidence type="ECO:0000313" key="4">
    <source>
        <dbReference type="EMBL" id="RLN83803.1"/>
    </source>
</evidence>
<dbReference type="Proteomes" id="UP000285624">
    <property type="component" value="Unassembled WGS sequence"/>
</dbReference>
<evidence type="ECO:0008006" key="7">
    <source>
        <dbReference type="Google" id="ProtNLM"/>
    </source>
</evidence>
<organism evidence="3 6">
    <name type="scientific">Phytophthora kernoviae</name>
    <dbReference type="NCBI Taxonomy" id="325452"/>
    <lineage>
        <taxon>Eukaryota</taxon>
        <taxon>Sar</taxon>
        <taxon>Stramenopiles</taxon>
        <taxon>Oomycota</taxon>
        <taxon>Peronosporomycetes</taxon>
        <taxon>Peronosporales</taxon>
        <taxon>Peronosporaceae</taxon>
        <taxon>Phytophthora</taxon>
    </lineage>
</organism>
<protein>
    <recommendedName>
        <fullName evidence="7">Armadillo repeat-containing domain-containing protein</fullName>
    </recommendedName>
</protein>
<accession>A0A3R7IKQ5</accession>
<evidence type="ECO:0000313" key="6">
    <source>
        <dbReference type="Proteomes" id="UP000285883"/>
    </source>
</evidence>
<proteinExistence type="predicted"/>
<gene>
    <name evidence="3" type="ORF">BBI17_001543</name>
    <name evidence="4" type="ORF">BBO99_00001772</name>
</gene>
<reference evidence="5 6" key="1">
    <citation type="submission" date="2018-07" db="EMBL/GenBank/DDBJ databases">
        <title>Genome sequencing of oomycete isolates from Chile give support for New Zealand origin for Phytophthora kernoviae and make available the first Nothophytophthora sp. genome.</title>
        <authorList>
            <person name="Studholme D.J."/>
            <person name="Sanfuentes E."/>
            <person name="Panda P."/>
            <person name="Hill R."/>
            <person name="Sambles C."/>
            <person name="Grant M."/>
            <person name="Williams N.M."/>
            <person name="Mcdougal R.L."/>
        </authorList>
    </citation>
    <scope>NUCLEOTIDE SEQUENCE [LARGE SCALE GENOMIC DNA]</scope>
    <source>
        <strain evidence="3">Chile2</strain>
        <strain evidence="4">Chile4</strain>
    </source>
</reference>
<keyword evidence="5" id="KW-1185">Reference proteome</keyword>
<sequence>MINRRTTEDATQSVVQAVVDALPPTEEEEEEDVHKEEDEEEDTQEQEMRQVNEQVWTTTDNSRKNVAAVLQKPHAVASKGEKRPQSVVAIRATDPAGIMRRAVSRDVGDGSAVLEIMKKYPTDVRIQSHGNSRRIGLERDDDSEDDTGTIIQSQQPDATSRTTIQMVIDKMKQFPELLTLQRDGLLSLAEYAHQAEGHIAIITSSGGIISIVDAMASLPDDVSANMAGLSVLAHPKIADETIVRVNPESRRLVLSAMERFPLNEQVQGLSCLALANLSLRQGT</sequence>
<dbReference type="AlphaFoldDB" id="A0A3R7IKQ5"/>
<evidence type="ECO:0000256" key="2">
    <source>
        <dbReference type="SAM" id="MobiDB-lite"/>
    </source>
</evidence>
<feature type="compositionally biased region" description="Acidic residues" evidence="2">
    <location>
        <begin position="25"/>
        <end position="45"/>
    </location>
</feature>